<keyword evidence="1" id="KW-0378">Hydrolase</keyword>
<name>A0A1H1RFZ5_9ACTN</name>
<evidence type="ECO:0000256" key="1">
    <source>
        <dbReference type="ARBA" id="ARBA00022801"/>
    </source>
</evidence>
<dbReference type="OrthoDB" id="2987348at2"/>
<sequence length="298" mass="32905">MEPTETEVTSTGAGVASPSVTLQVSERGERSAEVHALLLHGYPDDRRMWDPVLARLPEDWHVVTPDNRGAGGSARPAGSAAYVLEELVEDVVAVLEATVPDGRPVHLVGHDWGSVIGWEVVAAATWNPRLAGRLASFTSVSGPSLDHVHTRLQTWAGRRALLPQLLHSWYVYLFCVPRLPELLWARLQGVVRRLLERRDPTLALLDRGPGLLANALPGLGLYRANLRRTPARWRTSVPVQLVVARDDFFVRPESLVGLEARCRDLTRVEVATGHWVPRSEPERLAALVTDFARRHTAG</sequence>
<feature type="domain" description="AB hydrolase-1" evidence="3">
    <location>
        <begin position="37"/>
        <end position="276"/>
    </location>
</feature>
<dbReference type="InterPro" id="IPR000639">
    <property type="entry name" value="Epox_hydrolase-like"/>
</dbReference>
<evidence type="ECO:0000313" key="4">
    <source>
        <dbReference type="EMBL" id="SDS34615.1"/>
    </source>
</evidence>
<dbReference type="RefSeq" id="WP_091728342.1">
    <property type="nucleotide sequence ID" value="NZ_LT629757.1"/>
</dbReference>
<dbReference type="Proteomes" id="UP000198859">
    <property type="component" value="Chromosome I"/>
</dbReference>
<feature type="region of interest" description="Disordered" evidence="2">
    <location>
        <begin position="1"/>
        <end position="22"/>
    </location>
</feature>
<dbReference type="SUPFAM" id="SSF53474">
    <property type="entry name" value="alpha/beta-Hydrolases"/>
    <property type="match status" value="1"/>
</dbReference>
<gene>
    <name evidence="4" type="ORF">SAMN04488570_1677</name>
</gene>
<organism evidence="4 5">
    <name type="scientific">Nocardioides scoriae</name>
    <dbReference type="NCBI Taxonomy" id="642780"/>
    <lineage>
        <taxon>Bacteria</taxon>
        <taxon>Bacillati</taxon>
        <taxon>Actinomycetota</taxon>
        <taxon>Actinomycetes</taxon>
        <taxon>Propionibacteriales</taxon>
        <taxon>Nocardioidaceae</taxon>
        <taxon>Nocardioides</taxon>
    </lineage>
</organism>
<dbReference type="Gene3D" id="3.40.50.1820">
    <property type="entry name" value="alpha/beta hydrolase"/>
    <property type="match status" value="1"/>
</dbReference>
<dbReference type="EMBL" id="LT629757">
    <property type="protein sequence ID" value="SDS34615.1"/>
    <property type="molecule type" value="Genomic_DNA"/>
</dbReference>
<dbReference type="InterPro" id="IPR029058">
    <property type="entry name" value="AB_hydrolase_fold"/>
</dbReference>
<evidence type="ECO:0000313" key="5">
    <source>
        <dbReference type="Proteomes" id="UP000198859"/>
    </source>
</evidence>
<dbReference type="Pfam" id="PF00561">
    <property type="entry name" value="Abhydrolase_1"/>
    <property type="match status" value="1"/>
</dbReference>
<dbReference type="InterPro" id="IPR000073">
    <property type="entry name" value="AB_hydrolase_1"/>
</dbReference>
<dbReference type="STRING" id="642780.SAMN04488570_1677"/>
<keyword evidence="5" id="KW-1185">Reference proteome</keyword>
<dbReference type="AlphaFoldDB" id="A0A1H1RFZ5"/>
<dbReference type="PANTHER" id="PTHR43329">
    <property type="entry name" value="EPOXIDE HYDROLASE"/>
    <property type="match status" value="1"/>
</dbReference>
<accession>A0A1H1RFZ5</accession>
<proteinExistence type="predicted"/>
<reference evidence="5" key="1">
    <citation type="submission" date="2016-10" db="EMBL/GenBank/DDBJ databases">
        <authorList>
            <person name="Varghese N."/>
            <person name="Submissions S."/>
        </authorList>
    </citation>
    <scope>NUCLEOTIDE SEQUENCE [LARGE SCALE GENOMIC DNA]</scope>
    <source>
        <strain evidence="5">DSM 22127</strain>
    </source>
</reference>
<evidence type="ECO:0000256" key="2">
    <source>
        <dbReference type="SAM" id="MobiDB-lite"/>
    </source>
</evidence>
<dbReference type="GO" id="GO:0016787">
    <property type="term" value="F:hydrolase activity"/>
    <property type="evidence" value="ECO:0007669"/>
    <property type="project" value="UniProtKB-KW"/>
</dbReference>
<dbReference type="PRINTS" id="PR00412">
    <property type="entry name" value="EPOXHYDRLASE"/>
</dbReference>
<evidence type="ECO:0000259" key="3">
    <source>
        <dbReference type="Pfam" id="PF00561"/>
    </source>
</evidence>
<protein>
    <submittedName>
        <fullName evidence="4">Pimeloyl-ACP methyl ester carboxylesterase</fullName>
    </submittedName>
</protein>